<dbReference type="Proteomes" id="UP000264719">
    <property type="component" value="Unassembled WGS sequence"/>
</dbReference>
<dbReference type="InterPro" id="IPR000192">
    <property type="entry name" value="Aminotrans_V_dom"/>
</dbReference>
<organism evidence="6 7">
    <name type="scientific">Roseovarius nubinhibens</name>
    <dbReference type="NCBI Taxonomy" id="314263"/>
    <lineage>
        <taxon>Bacteria</taxon>
        <taxon>Pseudomonadati</taxon>
        <taxon>Pseudomonadota</taxon>
        <taxon>Alphaproteobacteria</taxon>
        <taxon>Rhodobacterales</taxon>
        <taxon>Roseobacteraceae</taxon>
        <taxon>Roseovarius</taxon>
    </lineage>
</organism>
<gene>
    <name evidence="6" type="ORF">DCS45_08050</name>
</gene>
<evidence type="ECO:0000256" key="2">
    <source>
        <dbReference type="ARBA" id="ARBA00022898"/>
    </source>
</evidence>
<dbReference type="AlphaFoldDB" id="A0A348WBA2"/>
<keyword evidence="6" id="KW-0032">Aminotransferase</keyword>
<keyword evidence="2" id="KW-0663">Pyridoxal phosphate</keyword>
<sequence length="365" mass="40501">MKSRRVYFNNASIGALSLPVTNAVNRFLTNCQLNGRNDYPNWCKHADTAIKDRVAELIGADRGEIAFVKNTTEGLVTVANGLDWREGDNVILPAIEYPSNVYCWMKLANRGVSIRWVSPDADGRISVDAIREAMDGNTRLVSVSAVQFSNGFRHDLDATAALCRERGVLLNLDAIQWVGALEINVHELGVDFMSFGGHKWMLAPIGTGVFYCRAGALDQLDPPSVGYHSVDRGEDHMDYLLDYRPNAGRFEEALVNFPGIWGLDAAIRVQLALTPRAIEAHILDLTCYAADRLRAKGYVIKSPRGPGEQSGNLSFTHPRRAPQEIDDHLKGHGIDLAQRGGNLRISPSYYNDRDEIDRLLEELPD</sequence>
<proteinExistence type="inferred from homology"/>
<name>A0A348WBA2_9RHOB</name>
<dbReference type="PROSITE" id="PS00595">
    <property type="entry name" value="AA_TRANSFER_CLASS_5"/>
    <property type="match status" value="1"/>
</dbReference>
<evidence type="ECO:0000256" key="4">
    <source>
        <dbReference type="RuleBase" id="RU004504"/>
    </source>
</evidence>
<dbReference type="InterPro" id="IPR015421">
    <property type="entry name" value="PyrdxlP-dep_Trfase_major"/>
</dbReference>
<comment type="caution">
    <text evidence="6">The sequence shown here is derived from an EMBL/GenBank/DDBJ whole genome shotgun (WGS) entry which is preliminary data.</text>
</comment>
<feature type="domain" description="Aminotransferase class V" evidence="5">
    <location>
        <begin position="6"/>
        <end position="358"/>
    </location>
</feature>
<dbReference type="InterPro" id="IPR015422">
    <property type="entry name" value="PyrdxlP-dep_Trfase_small"/>
</dbReference>
<comment type="similarity">
    <text evidence="3">Belongs to the class-V pyridoxal-phosphate-dependent aminotransferase family.</text>
</comment>
<evidence type="ECO:0000256" key="3">
    <source>
        <dbReference type="RuleBase" id="RU004075"/>
    </source>
</evidence>
<dbReference type="EMBL" id="DMVW01000083">
    <property type="protein sequence ID" value="HAR51814.1"/>
    <property type="molecule type" value="Genomic_DNA"/>
</dbReference>
<evidence type="ECO:0000259" key="5">
    <source>
        <dbReference type="Pfam" id="PF00266"/>
    </source>
</evidence>
<protein>
    <submittedName>
        <fullName evidence="6">Aminotransferase V</fullName>
    </submittedName>
</protein>
<dbReference type="Gene3D" id="3.90.1150.10">
    <property type="entry name" value="Aspartate Aminotransferase, domain 1"/>
    <property type="match status" value="1"/>
</dbReference>
<dbReference type="PANTHER" id="PTHR43586:SF15">
    <property type="entry name" value="BLR3095 PROTEIN"/>
    <property type="match status" value="1"/>
</dbReference>
<accession>A0A348WBA2</accession>
<dbReference type="Pfam" id="PF00266">
    <property type="entry name" value="Aminotran_5"/>
    <property type="match status" value="1"/>
</dbReference>
<dbReference type="PANTHER" id="PTHR43586">
    <property type="entry name" value="CYSTEINE DESULFURASE"/>
    <property type="match status" value="1"/>
</dbReference>
<evidence type="ECO:0000313" key="7">
    <source>
        <dbReference type="Proteomes" id="UP000264719"/>
    </source>
</evidence>
<keyword evidence="6" id="KW-0808">Transferase</keyword>
<evidence type="ECO:0000256" key="1">
    <source>
        <dbReference type="ARBA" id="ARBA00001933"/>
    </source>
</evidence>
<dbReference type="Gene3D" id="3.40.640.10">
    <property type="entry name" value="Type I PLP-dependent aspartate aminotransferase-like (Major domain)"/>
    <property type="match status" value="1"/>
</dbReference>
<reference evidence="6 7" key="1">
    <citation type="journal article" date="2018" name="Nat. Biotechnol.">
        <title>A standardized bacterial taxonomy based on genome phylogeny substantially revises the tree of life.</title>
        <authorList>
            <person name="Parks D.H."/>
            <person name="Chuvochina M."/>
            <person name="Waite D.W."/>
            <person name="Rinke C."/>
            <person name="Skarshewski A."/>
            <person name="Chaumeil P.A."/>
            <person name="Hugenholtz P."/>
        </authorList>
    </citation>
    <scope>NUCLEOTIDE SEQUENCE [LARGE SCALE GENOMIC DNA]</scope>
    <source>
        <strain evidence="6">UBA9169</strain>
    </source>
</reference>
<dbReference type="InterPro" id="IPR015424">
    <property type="entry name" value="PyrdxlP-dep_Trfase"/>
</dbReference>
<comment type="cofactor">
    <cofactor evidence="1 4">
        <name>pyridoxal 5'-phosphate</name>
        <dbReference type="ChEBI" id="CHEBI:597326"/>
    </cofactor>
</comment>
<dbReference type="GO" id="GO:0008483">
    <property type="term" value="F:transaminase activity"/>
    <property type="evidence" value="ECO:0007669"/>
    <property type="project" value="UniProtKB-KW"/>
</dbReference>
<dbReference type="InterPro" id="IPR020578">
    <property type="entry name" value="Aminotrans_V_PyrdxlP_BS"/>
</dbReference>
<evidence type="ECO:0000313" key="6">
    <source>
        <dbReference type="EMBL" id="HAR51814.1"/>
    </source>
</evidence>
<dbReference type="SUPFAM" id="SSF53383">
    <property type="entry name" value="PLP-dependent transferases"/>
    <property type="match status" value="1"/>
</dbReference>